<proteinExistence type="predicted"/>
<dbReference type="RefSeq" id="WP_052025587.1">
    <property type="nucleotide sequence ID" value="NZ_PEDM01000005.1"/>
</dbReference>
<protein>
    <submittedName>
        <fullName evidence="1">Uncharacterized protein</fullName>
    </submittedName>
</protein>
<organism evidence="1 2">
    <name type="scientific">Anoxybacillus flavithermus</name>
    <dbReference type="NCBI Taxonomy" id="33934"/>
    <lineage>
        <taxon>Bacteria</taxon>
        <taxon>Bacillati</taxon>
        <taxon>Bacillota</taxon>
        <taxon>Bacilli</taxon>
        <taxon>Bacillales</taxon>
        <taxon>Anoxybacillaceae</taxon>
        <taxon>Anoxybacillus</taxon>
    </lineage>
</organism>
<comment type="caution">
    <text evidence="1">The sequence shown here is derived from an EMBL/GenBank/DDBJ whole genome shotgun (WGS) entry which is preliminary data.</text>
</comment>
<evidence type="ECO:0000313" key="2">
    <source>
        <dbReference type="Proteomes" id="UP000230559"/>
    </source>
</evidence>
<reference evidence="1 2" key="1">
    <citation type="submission" date="2017-10" db="EMBL/GenBank/DDBJ databases">
        <title>Draft genome sequence of Anoxybacillus flavithermus KU2-6-11 from caldera Uzon (Russia:Kamchtka).</title>
        <authorList>
            <person name="Korzhuk A.V."/>
            <person name="Rozanov A.S."/>
            <person name="Bryanskaya A.V."/>
            <person name="Peltek S.E."/>
        </authorList>
    </citation>
    <scope>NUCLEOTIDE SEQUENCE [LARGE SCALE GENOMIC DNA]</scope>
    <source>
        <strain evidence="1 2">KU2-6_11</strain>
    </source>
</reference>
<dbReference type="EMBL" id="PEDM01000005">
    <property type="protein sequence ID" value="PIC05481.1"/>
    <property type="molecule type" value="Genomic_DNA"/>
</dbReference>
<gene>
    <name evidence="1" type="ORF">CS060_04175</name>
</gene>
<accession>A0A2G5RS44</accession>
<dbReference type="AlphaFoldDB" id="A0A2G5RS44"/>
<name>A0A2G5RS44_9BACL</name>
<dbReference type="Proteomes" id="UP000230559">
    <property type="component" value="Unassembled WGS sequence"/>
</dbReference>
<evidence type="ECO:0000313" key="1">
    <source>
        <dbReference type="EMBL" id="PIC05481.1"/>
    </source>
</evidence>
<sequence>MKFIGDFTQDEKGLRVGFIHCIPFDEEHGLGKTEEELRQIGALVEDIPEPEQVEGKTPVMYYNPQTNSVYYEYIDRPLTPEEELRQRIELMQQALDALLLGGMQ</sequence>